<evidence type="ECO:0000313" key="2">
    <source>
        <dbReference type="Proteomes" id="UP000735302"/>
    </source>
</evidence>
<dbReference type="EMBL" id="BLXT01004140">
    <property type="protein sequence ID" value="GFO09990.1"/>
    <property type="molecule type" value="Genomic_DNA"/>
</dbReference>
<reference evidence="1 2" key="1">
    <citation type="journal article" date="2021" name="Elife">
        <title>Chloroplast acquisition without the gene transfer in kleptoplastic sea slugs, Plakobranchus ocellatus.</title>
        <authorList>
            <person name="Maeda T."/>
            <person name="Takahashi S."/>
            <person name="Yoshida T."/>
            <person name="Shimamura S."/>
            <person name="Takaki Y."/>
            <person name="Nagai Y."/>
            <person name="Toyoda A."/>
            <person name="Suzuki Y."/>
            <person name="Arimoto A."/>
            <person name="Ishii H."/>
            <person name="Satoh N."/>
            <person name="Nishiyama T."/>
            <person name="Hasebe M."/>
            <person name="Maruyama T."/>
            <person name="Minagawa J."/>
            <person name="Obokata J."/>
            <person name="Shigenobu S."/>
        </authorList>
    </citation>
    <scope>NUCLEOTIDE SEQUENCE [LARGE SCALE GENOMIC DNA]</scope>
</reference>
<protein>
    <submittedName>
        <fullName evidence="1">Uncharacterized protein</fullName>
    </submittedName>
</protein>
<evidence type="ECO:0000313" key="1">
    <source>
        <dbReference type="EMBL" id="GFO09990.1"/>
    </source>
</evidence>
<name>A0AAV4ASX7_9GAST</name>
<dbReference type="AlphaFoldDB" id="A0AAV4ASX7"/>
<proteinExistence type="predicted"/>
<organism evidence="1 2">
    <name type="scientific">Plakobranchus ocellatus</name>
    <dbReference type="NCBI Taxonomy" id="259542"/>
    <lineage>
        <taxon>Eukaryota</taxon>
        <taxon>Metazoa</taxon>
        <taxon>Spiralia</taxon>
        <taxon>Lophotrochozoa</taxon>
        <taxon>Mollusca</taxon>
        <taxon>Gastropoda</taxon>
        <taxon>Heterobranchia</taxon>
        <taxon>Euthyneura</taxon>
        <taxon>Panpulmonata</taxon>
        <taxon>Sacoglossa</taxon>
        <taxon>Placobranchoidea</taxon>
        <taxon>Plakobranchidae</taxon>
        <taxon>Plakobranchus</taxon>
    </lineage>
</organism>
<sequence length="76" mass="7971">MTGQCFQATPDTTLKNAPFIPSPATVLRITGPFLHPTLQAKMKVYAVCRSGAACFSKQSIRSPLVDASSSSVASLA</sequence>
<accession>A0AAV4ASX7</accession>
<comment type="caution">
    <text evidence="1">The sequence shown here is derived from an EMBL/GenBank/DDBJ whole genome shotgun (WGS) entry which is preliminary data.</text>
</comment>
<dbReference type="Proteomes" id="UP000735302">
    <property type="component" value="Unassembled WGS sequence"/>
</dbReference>
<keyword evidence="2" id="KW-1185">Reference proteome</keyword>
<gene>
    <name evidence="1" type="ORF">PoB_003649500</name>
</gene>